<keyword evidence="2" id="KW-1185">Reference proteome</keyword>
<gene>
    <name evidence="1" type="ORF">HPB50_014562</name>
</gene>
<organism evidence="1 2">
    <name type="scientific">Hyalomma asiaticum</name>
    <name type="common">Tick</name>
    <dbReference type="NCBI Taxonomy" id="266040"/>
    <lineage>
        <taxon>Eukaryota</taxon>
        <taxon>Metazoa</taxon>
        <taxon>Ecdysozoa</taxon>
        <taxon>Arthropoda</taxon>
        <taxon>Chelicerata</taxon>
        <taxon>Arachnida</taxon>
        <taxon>Acari</taxon>
        <taxon>Parasitiformes</taxon>
        <taxon>Ixodida</taxon>
        <taxon>Ixodoidea</taxon>
        <taxon>Ixodidae</taxon>
        <taxon>Hyalomminae</taxon>
        <taxon>Hyalomma</taxon>
    </lineage>
</organism>
<dbReference type="Proteomes" id="UP000821845">
    <property type="component" value="Chromosome 7"/>
</dbReference>
<proteinExistence type="predicted"/>
<protein>
    <submittedName>
        <fullName evidence="1">Uncharacterized protein</fullName>
    </submittedName>
</protein>
<evidence type="ECO:0000313" key="2">
    <source>
        <dbReference type="Proteomes" id="UP000821845"/>
    </source>
</evidence>
<name>A0ACB7RWD1_HYAAI</name>
<reference evidence="1" key="1">
    <citation type="submission" date="2020-05" db="EMBL/GenBank/DDBJ databases">
        <title>Large-scale comparative analyses of tick genomes elucidate their genetic diversity and vector capacities.</title>
        <authorList>
            <person name="Jia N."/>
            <person name="Wang J."/>
            <person name="Shi W."/>
            <person name="Du L."/>
            <person name="Sun Y."/>
            <person name="Zhan W."/>
            <person name="Jiang J."/>
            <person name="Wang Q."/>
            <person name="Zhang B."/>
            <person name="Ji P."/>
            <person name="Sakyi L.B."/>
            <person name="Cui X."/>
            <person name="Yuan T."/>
            <person name="Jiang B."/>
            <person name="Yang W."/>
            <person name="Lam T.T.-Y."/>
            <person name="Chang Q."/>
            <person name="Ding S."/>
            <person name="Wang X."/>
            <person name="Zhu J."/>
            <person name="Ruan X."/>
            <person name="Zhao L."/>
            <person name="Wei J."/>
            <person name="Que T."/>
            <person name="Du C."/>
            <person name="Cheng J."/>
            <person name="Dai P."/>
            <person name="Han X."/>
            <person name="Huang E."/>
            <person name="Gao Y."/>
            <person name="Liu J."/>
            <person name="Shao H."/>
            <person name="Ye R."/>
            <person name="Li L."/>
            <person name="Wei W."/>
            <person name="Wang X."/>
            <person name="Wang C."/>
            <person name="Yang T."/>
            <person name="Huo Q."/>
            <person name="Li W."/>
            <person name="Guo W."/>
            <person name="Chen H."/>
            <person name="Zhou L."/>
            <person name="Ni X."/>
            <person name="Tian J."/>
            <person name="Zhou Y."/>
            <person name="Sheng Y."/>
            <person name="Liu T."/>
            <person name="Pan Y."/>
            <person name="Xia L."/>
            <person name="Li J."/>
            <person name="Zhao F."/>
            <person name="Cao W."/>
        </authorList>
    </citation>
    <scope>NUCLEOTIDE SEQUENCE</scope>
    <source>
        <strain evidence="1">Hyas-2018</strain>
    </source>
</reference>
<sequence>MRDEYKDSCPNVVYKSAPEALQAFEDYEEDWTESDPYWYDTKDGVEAQASVKDRKSSAPVVNPREDQFGNVKEMAKSNASSVGADVKLGHLRMDEERILKESNKLGTLRQLSGPG</sequence>
<evidence type="ECO:0000313" key="1">
    <source>
        <dbReference type="EMBL" id="KAH6926112.1"/>
    </source>
</evidence>
<accession>A0ACB7RWD1</accession>
<dbReference type="EMBL" id="CM023487">
    <property type="protein sequence ID" value="KAH6926112.1"/>
    <property type="molecule type" value="Genomic_DNA"/>
</dbReference>
<comment type="caution">
    <text evidence="1">The sequence shown here is derived from an EMBL/GenBank/DDBJ whole genome shotgun (WGS) entry which is preliminary data.</text>
</comment>